<evidence type="ECO:0000313" key="3">
    <source>
        <dbReference type="Proteomes" id="UP000237105"/>
    </source>
</evidence>
<feature type="region of interest" description="Disordered" evidence="1">
    <location>
        <begin position="27"/>
        <end position="49"/>
    </location>
</feature>
<gene>
    <name evidence="2" type="ORF">PanWU01x14_241090</name>
</gene>
<accession>A0A2P5BGN4</accession>
<proteinExistence type="predicted"/>
<keyword evidence="3" id="KW-1185">Reference proteome</keyword>
<dbReference type="Proteomes" id="UP000237105">
    <property type="component" value="Unassembled WGS sequence"/>
</dbReference>
<dbReference type="OrthoDB" id="10347492at2759"/>
<dbReference type="EMBL" id="JXTB01000285">
    <property type="protein sequence ID" value="PON47935.1"/>
    <property type="molecule type" value="Genomic_DNA"/>
</dbReference>
<organism evidence="2 3">
    <name type="scientific">Parasponia andersonii</name>
    <name type="common">Sponia andersonii</name>
    <dbReference type="NCBI Taxonomy" id="3476"/>
    <lineage>
        <taxon>Eukaryota</taxon>
        <taxon>Viridiplantae</taxon>
        <taxon>Streptophyta</taxon>
        <taxon>Embryophyta</taxon>
        <taxon>Tracheophyta</taxon>
        <taxon>Spermatophyta</taxon>
        <taxon>Magnoliopsida</taxon>
        <taxon>eudicotyledons</taxon>
        <taxon>Gunneridae</taxon>
        <taxon>Pentapetalae</taxon>
        <taxon>rosids</taxon>
        <taxon>fabids</taxon>
        <taxon>Rosales</taxon>
        <taxon>Cannabaceae</taxon>
        <taxon>Parasponia</taxon>
    </lineage>
</organism>
<dbReference type="AlphaFoldDB" id="A0A2P5BGN4"/>
<evidence type="ECO:0000313" key="2">
    <source>
        <dbReference type="EMBL" id="PON47935.1"/>
    </source>
</evidence>
<name>A0A2P5BGN4_PARAD</name>
<comment type="caution">
    <text evidence="2">The sequence shown here is derived from an EMBL/GenBank/DDBJ whole genome shotgun (WGS) entry which is preliminary data.</text>
</comment>
<protein>
    <submittedName>
        <fullName evidence="2">Uncharacterized protein</fullName>
    </submittedName>
</protein>
<evidence type="ECO:0000256" key="1">
    <source>
        <dbReference type="SAM" id="MobiDB-lite"/>
    </source>
</evidence>
<reference evidence="3" key="1">
    <citation type="submission" date="2016-06" db="EMBL/GenBank/DDBJ databases">
        <title>Parallel loss of symbiosis genes in relatives of nitrogen-fixing non-legume Parasponia.</title>
        <authorList>
            <person name="Van Velzen R."/>
            <person name="Holmer R."/>
            <person name="Bu F."/>
            <person name="Rutten L."/>
            <person name="Van Zeijl A."/>
            <person name="Liu W."/>
            <person name="Santuari L."/>
            <person name="Cao Q."/>
            <person name="Sharma T."/>
            <person name="Shen D."/>
            <person name="Roswanjaya Y."/>
            <person name="Wardhani T."/>
            <person name="Kalhor M.S."/>
            <person name="Jansen J."/>
            <person name="Van den Hoogen J."/>
            <person name="Gungor B."/>
            <person name="Hartog M."/>
            <person name="Hontelez J."/>
            <person name="Verver J."/>
            <person name="Yang W.-C."/>
            <person name="Schijlen E."/>
            <person name="Repin R."/>
            <person name="Schilthuizen M."/>
            <person name="Schranz E."/>
            <person name="Heidstra R."/>
            <person name="Miyata K."/>
            <person name="Fedorova E."/>
            <person name="Kohlen W."/>
            <person name="Bisseling T."/>
            <person name="Smit S."/>
            <person name="Geurts R."/>
        </authorList>
    </citation>
    <scope>NUCLEOTIDE SEQUENCE [LARGE SCALE GENOMIC DNA]</scope>
    <source>
        <strain evidence="3">cv. WU1-14</strain>
    </source>
</reference>
<sequence length="69" mass="7689">MAIVVPTYHEGDAGGVPPPDLFRIPTPCQSASIGKRKRSNNRSWNLQEKLDSLEPSQRLPISFDKTRAI</sequence>